<sequence>MAPSLPRCSIRQKYFPVGRVRRRWATCAGEPRQLRDALVYKPCVGNSQHDMRPWTFVFYLWVGYHSSLALDNIIIAVYSSNQRGTCYIFNIEMSAHLWHCPTVACFREPTLKSRSHANVYDRILKTCLTAPTDMSHEPRYSPTTIGGSSDIIAPG</sequence>
<keyword evidence="2" id="KW-1185">Reference proteome</keyword>
<reference evidence="1" key="1">
    <citation type="submission" date="2023-06" db="EMBL/GenBank/DDBJ databases">
        <authorList>
            <consortium name="Lawrence Berkeley National Laboratory"/>
            <person name="Ahrendt S."/>
            <person name="Sahu N."/>
            <person name="Indic B."/>
            <person name="Wong-Bajracharya J."/>
            <person name="Merenyi Z."/>
            <person name="Ke H.-M."/>
            <person name="Monk M."/>
            <person name="Kocsube S."/>
            <person name="Drula E."/>
            <person name="Lipzen A."/>
            <person name="Balint B."/>
            <person name="Henrissat B."/>
            <person name="Andreopoulos B."/>
            <person name="Martin F.M."/>
            <person name="Harder C.B."/>
            <person name="Rigling D."/>
            <person name="Ford K.L."/>
            <person name="Foster G.D."/>
            <person name="Pangilinan J."/>
            <person name="Papanicolaou A."/>
            <person name="Barry K."/>
            <person name="LaButti K."/>
            <person name="Viragh M."/>
            <person name="Koriabine M."/>
            <person name="Yan M."/>
            <person name="Riley R."/>
            <person name="Champramary S."/>
            <person name="Plett K.L."/>
            <person name="Tsai I.J."/>
            <person name="Slot J."/>
            <person name="Sipos G."/>
            <person name="Plett J."/>
            <person name="Nagy L.G."/>
            <person name="Grigoriev I.V."/>
        </authorList>
    </citation>
    <scope>NUCLEOTIDE SEQUENCE</scope>
    <source>
        <strain evidence="1">HWK02</strain>
    </source>
</reference>
<accession>A0AA39Q3G2</accession>
<name>A0AA39Q3G2_9AGAR</name>
<evidence type="ECO:0000313" key="1">
    <source>
        <dbReference type="EMBL" id="KAK0494539.1"/>
    </source>
</evidence>
<comment type="caution">
    <text evidence="1">The sequence shown here is derived from an EMBL/GenBank/DDBJ whole genome shotgun (WGS) entry which is preliminary data.</text>
</comment>
<dbReference type="AlphaFoldDB" id="A0AA39Q3G2"/>
<dbReference type="Proteomes" id="UP001175228">
    <property type="component" value="Unassembled WGS sequence"/>
</dbReference>
<evidence type="ECO:0000313" key="2">
    <source>
        <dbReference type="Proteomes" id="UP001175228"/>
    </source>
</evidence>
<dbReference type="EMBL" id="JAUEPU010000020">
    <property type="protein sequence ID" value="KAK0494539.1"/>
    <property type="molecule type" value="Genomic_DNA"/>
</dbReference>
<gene>
    <name evidence="1" type="ORF">EDD18DRAFT_347154</name>
</gene>
<organism evidence="1 2">
    <name type="scientific">Armillaria luteobubalina</name>
    <dbReference type="NCBI Taxonomy" id="153913"/>
    <lineage>
        <taxon>Eukaryota</taxon>
        <taxon>Fungi</taxon>
        <taxon>Dikarya</taxon>
        <taxon>Basidiomycota</taxon>
        <taxon>Agaricomycotina</taxon>
        <taxon>Agaricomycetes</taxon>
        <taxon>Agaricomycetidae</taxon>
        <taxon>Agaricales</taxon>
        <taxon>Marasmiineae</taxon>
        <taxon>Physalacriaceae</taxon>
        <taxon>Armillaria</taxon>
    </lineage>
</organism>
<proteinExistence type="predicted"/>
<protein>
    <submittedName>
        <fullName evidence="1">Uncharacterized protein</fullName>
    </submittedName>
</protein>